<dbReference type="InterPro" id="IPR027417">
    <property type="entry name" value="P-loop_NTPase"/>
</dbReference>
<dbReference type="CDD" id="cd03225">
    <property type="entry name" value="ABC_cobalt_CbiO_domain1"/>
    <property type="match status" value="1"/>
</dbReference>
<dbReference type="PROSITE" id="PS50893">
    <property type="entry name" value="ABC_TRANSPORTER_2"/>
    <property type="match status" value="1"/>
</dbReference>
<dbReference type="InterPro" id="IPR015856">
    <property type="entry name" value="ABC_transpr_CbiO/EcfA_su"/>
</dbReference>
<accession>A0A7W8QT42</accession>
<dbReference type="PANTHER" id="PTHR43553:SF24">
    <property type="entry name" value="ENERGY-COUPLING FACTOR TRANSPORTER ATP-BINDING PROTEIN ECFA1"/>
    <property type="match status" value="1"/>
</dbReference>
<dbReference type="PANTHER" id="PTHR43553">
    <property type="entry name" value="HEAVY METAL TRANSPORTER"/>
    <property type="match status" value="1"/>
</dbReference>
<dbReference type="Gene3D" id="3.40.50.300">
    <property type="entry name" value="P-loop containing nucleotide triphosphate hydrolases"/>
    <property type="match status" value="1"/>
</dbReference>
<dbReference type="AlphaFoldDB" id="A0A7W8QT42"/>
<dbReference type="EMBL" id="JACHDB010000002">
    <property type="protein sequence ID" value="MBB5436102.1"/>
    <property type="molecule type" value="Genomic_DNA"/>
</dbReference>
<dbReference type="InterPro" id="IPR003439">
    <property type="entry name" value="ABC_transporter-like_ATP-bd"/>
</dbReference>
<dbReference type="GO" id="GO:0042626">
    <property type="term" value="F:ATPase-coupled transmembrane transporter activity"/>
    <property type="evidence" value="ECO:0007669"/>
    <property type="project" value="TreeGrafter"/>
</dbReference>
<organism evidence="6 7">
    <name type="scientific">Nocardiopsis composta</name>
    <dbReference type="NCBI Taxonomy" id="157465"/>
    <lineage>
        <taxon>Bacteria</taxon>
        <taxon>Bacillati</taxon>
        <taxon>Actinomycetota</taxon>
        <taxon>Actinomycetes</taxon>
        <taxon>Streptosporangiales</taxon>
        <taxon>Nocardiopsidaceae</taxon>
        <taxon>Nocardiopsis</taxon>
    </lineage>
</organism>
<evidence type="ECO:0000256" key="3">
    <source>
        <dbReference type="ARBA" id="ARBA00022741"/>
    </source>
</evidence>
<dbReference type="GO" id="GO:0043190">
    <property type="term" value="C:ATP-binding cassette (ABC) transporter complex"/>
    <property type="evidence" value="ECO:0007669"/>
    <property type="project" value="TreeGrafter"/>
</dbReference>
<evidence type="ECO:0000313" key="6">
    <source>
        <dbReference type="EMBL" id="MBB5436102.1"/>
    </source>
</evidence>
<reference evidence="6 7" key="1">
    <citation type="submission" date="2020-08" db="EMBL/GenBank/DDBJ databases">
        <title>Sequencing the genomes of 1000 actinobacteria strains.</title>
        <authorList>
            <person name="Klenk H.-P."/>
        </authorList>
    </citation>
    <scope>NUCLEOTIDE SEQUENCE [LARGE SCALE GENOMIC DNA]</scope>
    <source>
        <strain evidence="6 7">DSM 44551</strain>
    </source>
</reference>
<name>A0A7W8QT42_9ACTN</name>
<evidence type="ECO:0000259" key="5">
    <source>
        <dbReference type="PROSITE" id="PS50893"/>
    </source>
</evidence>
<dbReference type="InterPro" id="IPR017871">
    <property type="entry name" value="ABC_transporter-like_CS"/>
</dbReference>
<dbReference type="InterPro" id="IPR003593">
    <property type="entry name" value="AAA+_ATPase"/>
</dbReference>
<evidence type="ECO:0000256" key="4">
    <source>
        <dbReference type="ARBA" id="ARBA00022840"/>
    </source>
</evidence>
<keyword evidence="3" id="KW-0547">Nucleotide-binding</keyword>
<dbReference type="InterPro" id="IPR050095">
    <property type="entry name" value="ECF_ABC_transporter_ATP-bd"/>
</dbReference>
<dbReference type="RefSeq" id="WP_184399388.1">
    <property type="nucleotide sequence ID" value="NZ_BAAAJD010000068.1"/>
</dbReference>
<keyword evidence="4 6" id="KW-0067">ATP-binding</keyword>
<sequence length="287" mass="30075">MIVFEDFTYAYPTGSAPVLRGIDLVVEEGGFHGVVGASGAGKSTLAMAVAGFIPHAQGGEYAGRVAVGGAVVADTPLPELVTRVGLVQQNPFDQISGARFTVREEIAFGLENLGVEREEMARRVDAVMADLGITGLADRSPYALSGGQQQVVAVASMLVMRPEVLVLDEPTSQLDPGGARMVVEALGAVRRSGVTVLLVTHALELLAEHADTLHVLVDGEIAAQGPPAETLADDRMEEWGVGRPRYTEAAARARRDGLWEADRALPATLGAAAAGFRAAVRTEGGRR</sequence>
<comment type="caution">
    <text evidence="6">The sequence shown here is derived from an EMBL/GenBank/DDBJ whole genome shotgun (WGS) entry which is preliminary data.</text>
</comment>
<dbReference type="Proteomes" id="UP000572635">
    <property type="component" value="Unassembled WGS sequence"/>
</dbReference>
<evidence type="ECO:0000256" key="2">
    <source>
        <dbReference type="ARBA" id="ARBA00022448"/>
    </source>
</evidence>
<gene>
    <name evidence="6" type="ORF">HDA36_006250</name>
</gene>
<evidence type="ECO:0000256" key="1">
    <source>
        <dbReference type="ARBA" id="ARBA00005417"/>
    </source>
</evidence>
<evidence type="ECO:0000313" key="7">
    <source>
        <dbReference type="Proteomes" id="UP000572635"/>
    </source>
</evidence>
<feature type="domain" description="ABC transporter" evidence="5">
    <location>
        <begin position="2"/>
        <end position="243"/>
    </location>
</feature>
<dbReference type="SUPFAM" id="SSF52540">
    <property type="entry name" value="P-loop containing nucleoside triphosphate hydrolases"/>
    <property type="match status" value="1"/>
</dbReference>
<keyword evidence="2" id="KW-0813">Transport</keyword>
<comment type="similarity">
    <text evidence="1">Belongs to the ABC transporter superfamily.</text>
</comment>
<dbReference type="Pfam" id="PF00005">
    <property type="entry name" value="ABC_tran"/>
    <property type="match status" value="1"/>
</dbReference>
<proteinExistence type="inferred from homology"/>
<dbReference type="SMART" id="SM00382">
    <property type="entry name" value="AAA"/>
    <property type="match status" value="1"/>
</dbReference>
<dbReference type="GO" id="GO:0005524">
    <property type="term" value="F:ATP binding"/>
    <property type="evidence" value="ECO:0007669"/>
    <property type="project" value="UniProtKB-KW"/>
</dbReference>
<keyword evidence="7" id="KW-1185">Reference proteome</keyword>
<dbReference type="GO" id="GO:0016887">
    <property type="term" value="F:ATP hydrolysis activity"/>
    <property type="evidence" value="ECO:0007669"/>
    <property type="project" value="InterPro"/>
</dbReference>
<dbReference type="PROSITE" id="PS00211">
    <property type="entry name" value="ABC_TRANSPORTER_1"/>
    <property type="match status" value="1"/>
</dbReference>
<protein>
    <submittedName>
        <fullName evidence="6">Energy-coupling factor transporter ATP-binding protein EcfA2</fullName>
    </submittedName>
</protein>